<dbReference type="Gene3D" id="2.170.190.11">
    <property type="entry name" value="Molybdopterin biosynthesis moea protein, domain 3"/>
    <property type="match status" value="1"/>
</dbReference>
<feature type="domain" description="MoaB/Mog" evidence="14">
    <location>
        <begin position="8"/>
        <end position="155"/>
    </location>
</feature>
<comment type="catalytic activity">
    <reaction evidence="13">
        <text>molybdopterin + ATP + H(+) = adenylyl-molybdopterin + diphosphate</text>
        <dbReference type="Rhea" id="RHEA:31331"/>
        <dbReference type="ChEBI" id="CHEBI:15378"/>
        <dbReference type="ChEBI" id="CHEBI:30616"/>
        <dbReference type="ChEBI" id="CHEBI:33019"/>
        <dbReference type="ChEBI" id="CHEBI:58698"/>
        <dbReference type="ChEBI" id="CHEBI:62727"/>
    </reaction>
</comment>
<dbReference type="PANTHER" id="PTHR10192:SF5">
    <property type="entry name" value="GEPHYRIN"/>
    <property type="match status" value="1"/>
</dbReference>
<comment type="similarity">
    <text evidence="3">In the N-terminal section; belongs to the MoaB/Mog family.</text>
</comment>
<sequence>MSSTYSVGILTVSDRCFRGETEDESGPYLRKAIEESRKLNNPTFVLKCVPDEVSEIEGTLKEWADVRKLDAVFTTGGTGFAPRDVTPEATRNVIEKEAPAIPAAILYQSLTKTKMAMLSRAVCGVRKKCLIINFPGSKKAVGECLAVVMDCIPHALALLRDNTQSVTATHQALQATLKSKVDVSRVARRARQSTFPMVDVEDSLYILRAIVAKLSIGSASPDKCIEEVPINQALGRVMVRPATAACSLPPYRASVKDGYAAISSEGKGPREVVSVMVAGSQPHLGVPFLPGQCTRVNTGAPIPSCADCVVQVEDTRLLHETDGGRKEIMIEVLVAPTAGQDIREIGSDVREGEVVLRVTQTPLTSSQVGLLASVGVFKLPVVRLPRVAVLSTGNELQPLGHKLEPGQIWDSNKIMLLCLFKEHGFPTVDLGIAKDEPDETLAKLQEGMACADVIVTTGSVSMGERDLLKQVLKEDLNAEIHFGRVNLKPGKPTTFASCEGPDKRTILFFCLPGNPVSATVTCHLYVLPTLKQLSGQKQPDGQIVKAQIQSELKLDSRVEYKRGIYRAGTIETPATVQVVGCHMLSSNLLSVSTANCLVQLPSKTEGRPVLDKNSWVECWLTKDL</sequence>
<dbReference type="AlphaFoldDB" id="A0A1B6L8C5"/>
<evidence type="ECO:0000256" key="8">
    <source>
        <dbReference type="ARBA" id="ARBA00022741"/>
    </source>
</evidence>
<dbReference type="InterPro" id="IPR036135">
    <property type="entry name" value="MoeA_linker/N_sf"/>
</dbReference>
<evidence type="ECO:0000256" key="2">
    <source>
        <dbReference type="ARBA" id="ARBA00005046"/>
    </source>
</evidence>
<dbReference type="GO" id="GO:0099634">
    <property type="term" value="C:postsynaptic specialization membrane"/>
    <property type="evidence" value="ECO:0007669"/>
    <property type="project" value="GOC"/>
</dbReference>
<keyword evidence="7 13" id="KW-0479">Metal-binding</keyword>
<dbReference type="InterPro" id="IPR036688">
    <property type="entry name" value="MoeA_C_domain_IV_sf"/>
</dbReference>
<dbReference type="GO" id="GO:0061599">
    <property type="term" value="F:molybdopterin molybdotransferase activity"/>
    <property type="evidence" value="ECO:0007669"/>
    <property type="project" value="UniProtKB-UniRule"/>
</dbReference>
<keyword evidence="11 13" id="KW-0501">Molybdenum cofactor biosynthesis</keyword>
<dbReference type="GO" id="GO:0030425">
    <property type="term" value="C:dendrite"/>
    <property type="evidence" value="ECO:0007669"/>
    <property type="project" value="TreeGrafter"/>
</dbReference>
<dbReference type="FunFam" id="2.170.190.11:FF:000001">
    <property type="entry name" value="Molybdopterin molybdenumtransferase"/>
    <property type="match status" value="1"/>
</dbReference>
<dbReference type="GO" id="GO:0061598">
    <property type="term" value="F:molybdopterin adenylyltransferase activity"/>
    <property type="evidence" value="ECO:0007669"/>
    <property type="project" value="UniProtKB-UniRule"/>
</dbReference>
<dbReference type="PROSITE" id="PS01079">
    <property type="entry name" value="MOCF_BIOSYNTHESIS_2"/>
    <property type="match status" value="1"/>
</dbReference>
<keyword evidence="10 13" id="KW-0460">Magnesium</keyword>
<accession>A0A1B6L8C5</accession>
<dbReference type="InterPro" id="IPR008284">
    <property type="entry name" value="MoCF_biosynth_CS"/>
</dbReference>
<keyword evidence="6 13" id="KW-0808">Transferase</keyword>
<evidence type="ECO:0000259" key="14">
    <source>
        <dbReference type="SMART" id="SM00852"/>
    </source>
</evidence>
<dbReference type="SMART" id="SM00852">
    <property type="entry name" value="MoCF_biosynth"/>
    <property type="match status" value="2"/>
</dbReference>
<evidence type="ECO:0000256" key="13">
    <source>
        <dbReference type="RuleBase" id="RU365090"/>
    </source>
</evidence>
<reference evidence="15" key="1">
    <citation type="submission" date="2015-11" db="EMBL/GenBank/DDBJ databases">
        <title>De novo transcriptome assembly of four potential Pierce s Disease insect vectors from Arizona vineyards.</title>
        <authorList>
            <person name="Tassone E.E."/>
        </authorList>
    </citation>
    <scope>NUCLEOTIDE SEQUENCE</scope>
</reference>
<keyword evidence="12" id="KW-0511">Multifunctional enzyme</keyword>
<dbReference type="GO" id="GO:0005524">
    <property type="term" value="F:ATP binding"/>
    <property type="evidence" value="ECO:0007669"/>
    <property type="project" value="UniProtKB-UniRule"/>
</dbReference>
<dbReference type="EMBL" id="GEBQ01020020">
    <property type="protein sequence ID" value="JAT19957.1"/>
    <property type="molecule type" value="Transcribed_RNA"/>
</dbReference>
<evidence type="ECO:0000256" key="9">
    <source>
        <dbReference type="ARBA" id="ARBA00022840"/>
    </source>
</evidence>
<dbReference type="SUPFAM" id="SSF63882">
    <property type="entry name" value="MoeA N-terminal region -like"/>
    <property type="match status" value="1"/>
</dbReference>
<keyword evidence="8" id="KW-0547">Nucleotide-binding</keyword>
<comment type="pathway">
    <text evidence="2 13">Cofactor biosynthesis; molybdopterin biosynthesis.</text>
</comment>
<dbReference type="Gene3D" id="2.40.340.10">
    <property type="entry name" value="MoeA, C-terminal, domain IV"/>
    <property type="match status" value="1"/>
</dbReference>
<dbReference type="GO" id="GO:0098970">
    <property type="term" value="P:postsynaptic neurotransmitter receptor diffusion trapping"/>
    <property type="evidence" value="ECO:0007669"/>
    <property type="project" value="TreeGrafter"/>
</dbReference>
<dbReference type="FunFam" id="3.40.980.10:FF:000001">
    <property type="entry name" value="Molybdopterin molybdenumtransferase"/>
    <property type="match status" value="1"/>
</dbReference>
<dbReference type="UniPathway" id="UPA00344"/>
<evidence type="ECO:0000256" key="7">
    <source>
        <dbReference type="ARBA" id="ARBA00022723"/>
    </source>
</evidence>
<evidence type="ECO:0000256" key="1">
    <source>
        <dbReference type="ARBA" id="ARBA00001946"/>
    </source>
</evidence>
<dbReference type="FunFam" id="3.40.980.10:FF:000002">
    <property type="entry name" value="Molybdopterin molybdenumtransferase"/>
    <property type="match status" value="1"/>
</dbReference>
<dbReference type="InterPro" id="IPR001453">
    <property type="entry name" value="MoaB/Mog_dom"/>
</dbReference>
<dbReference type="NCBIfam" id="TIGR00177">
    <property type="entry name" value="molyb_syn"/>
    <property type="match status" value="2"/>
</dbReference>
<dbReference type="InterPro" id="IPR005110">
    <property type="entry name" value="MoeA_linker/N"/>
</dbReference>
<dbReference type="GO" id="GO:0006777">
    <property type="term" value="P:Mo-molybdopterin cofactor biosynthetic process"/>
    <property type="evidence" value="ECO:0007669"/>
    <property type="project" value="UniProtKB-UniRule"/>
</dbReference>
<evidence type="ECO:0000256" key="5">
    <source>
        <dbReference type="ARBA" id="ARBA00022505"/>
    </source>
</evidence>
<evidence type="ECO:0000256" key="12">
    <source>
        <dbReference type="ARBA" id="ARBA00023268"/>
    </source>
</evidence>
<comment type="similarity">
    <text evidence="13">Belongs to the MoeA family.</text>
</comment>
<dbReference type="CDD" id="cd00886">
    <property type="entry name" value="MogA_MoaB"/>
    <property type="match status" value="1"/>
</dbReference>
<dbReference type="Gene3D" id="3.40.980.10">
    <property type="entry name" value="MoaB/Mog-like domain"/>
    <property type="match status" value="2"/>
</dbReference>
<dbReference type="PANTHER" id="PTHR10192">
    <property type="entry name" value="MOLYBDOPTERIN BIOSYNTHESIS PROTEIN"/>
    <property type="match status" value="1"/>
</dbReference>
<comment type="function">
    <text evidence="13">Catalyzes two steps in the biosynthesis of the molybdenum cofactor. In the first step, molybdopterin is adenylated. Subsequently, molybdate is inserted into adenylated molybdopterin and AMP is released.</text>
</comment>
<dbReference type="InterPro" id="IPR038987">
    <property type="entry name" value="MoeA-like"/>
</dbReference>
<dbReference type="SUPFAM" id="SSF63867">
    <property type="entry name" value="MoeA C-terminal domain-like"/>
    <property type="match status" value="1"/>
</dbReference>
<gene>
    <name evidence="15" type="ORF">g.32462</name>
</gene>
<protein>
    <recommendedName>
        <fullName evidence="14">MoaB/Mog domain-containing protein</fullName>
    </recommendedName>
</protein>
<keyword evidence="9" id="KW-0067">ATP-binding</keyword>
<dbReference type="InterPro" id="IPR036425">
    <property type="entry name" value="MoaB/Mog-like_dom_sf"/>
</dbReference>
<dbReference type="Gene3D" id="3.90.105.10">
    <property type="entry name" value="Molybdopterin biosynthesis moea protein, domain 2"/>
    <property type="match status" value="1"/>
</dbReference>
<evidence type="ECO:0000256" key="10">
    <source>
        <dbReference type="ARBA" id="ARBA00022842"/>
    </source>
</evidence>
<dbReference type="CDD" id="cd00887">
    <property type="entry name" value="MoeA"/>
    <property type="match status" value="1"/>
</dbReference>
<dbReference type="Pfam" id="PF00994">
    <property type="entry name" value="MoCF_biosynth"/>
    <property type="match status" value="2"/>
</dbReference>
<evidence type="ECO:0000256" key="11">
    <source>
        <dbReference type="ARBA" id="ARBA00023150"/>
    </source>
</evidence>
<dbReference type="NCBIfam" id="NF045515">
    <property type="entry name" value="Glp_gephyrin"/>
    <property type="match status" value="1"/>
</dbReference>
<comment type="similarity">
    <text evidence="4">In the C-terminal section; belongs to the MoeA family.</text>
</comment>
<dbReference type="Pfam" id="PF03453">
    <property type="entry name" value="MoeA_N"/>
    <property type="match status" value="1"/>
</dbReference>
<dbReference type="GO" id="GO:0072579">
    <property type="term" value="P:glycine receptor clustering"/>
    <property type="evidence" value="ECO:0007669"/>
    <property type="project" value="TreeGrafter"/>
</dbReference>
<evidence type="ECO:0000256" key="3">
    <source>
        <dbReference type="ARBA" id="ARBA00007589"/>
    </source>
</evidence>
<dbReference type="GO" id="GO:0046872">
    <property type="term" value="F:metal ion binding"/>
    <property type="evidence" value="ECO:0007669"/>
    <property type="project" value="UniProtKB-UniRule"/>
</dbReference>
<comment type="catalytic activity">
    <reaction evidence="13">
        <text>adenylyl-molybdopterin + molybdate = Mo-molybdopterin + AMP + H(+)</text>
        <dbReference type="Rhea" id="RHEA:35047"/>
        <dbReference type="ChEBI" id="CHEBI:15378"/>
        <dbReference type="ChEBI" id="CHEBI:36264"/>
        <dbReference type="ChEBI" id="CHEBI:62727"/>
        <dbReference type="ChEBI" id="CHEBI:71302"/>
        <dbReference type="ChEBI" id="CHEBI:456215"/>
    </reaction>
</comment>
<evidence type="ECO:0000256" key="6">
    <source>
        <dbReference type="ARBA" id="ARBA00022679"/>
    </source>
</evidence>
<dbReference type="SUPFAM" id="SSF53218">
    <property type="entry name" value="Molybdenum cofactor biosynthesis proteins"/>
    <property type="match status" value="2"/>
</dbReference>
<feature type="domain" description="MoaB/Mog" evidence="14">
    <location>
        <begin position="388"/>
        <end position="532"/>
    </location>
</feature>
<name>A0A1B6L8C5_9HEMI</name>
<comment type="cofactor">
    <cofactor evidence="1 13">
        <name>Mg(2+)</name>
        <dbReference type="ChEBI" id="CHEBI:18420"/>
    </cofactor>
</comment>
<keyword evidence="5 13" id="KW-0500">Molybdenum</keyword>
<organism evidence="15">
    <name type="scientific">Graphocephala atropunctata</name>
    <dbReference type="NCBI Taxonomy" id="36148"/>
    <lineage>
        <taxon>Eukaryota</taxon>
        <taxon>Metazoa</taxon>
        <taxon>Ecdysozoa</taxon>
        <taxon>Arthropoda</taxon>
        <taxon>Hexapoda</taxon>
        <taxon>Insecta</taxon>
        <taxon>Pterygota</taxon>
        <taxon>Neoptera</taxon>
        <taxon>Paraneoptera</taxon>
        <taxon>Hemiptera</taxon>
        <taxon>Auchenorrhyncha</taxon>
        <taxon>Membracoidea</taxon>
        <taxon>Cicadellidae</taxon>
        <taxon>Cicadellinae</taxon>
        <taxon>Cicadellini</taxon>
        <taxon>Graphocephala</taxon>
    </lineage>
</organism>
<evidence type="ECO:0000256" key="4">
    <source>
        <dbReference type="ARBA" id="ARBA00008339"/>
    </source>
</evidence>
<proteinExistence type="inferred from homology"/>
<dbReference type="GO" id="GO:0097112">
    <property type="term" value="P:gamma-aminobutyric acid receptor clustering"/>
    <property type="evidence" value="ECO:0007669"/>
    <property type="project" value="TreeGrafter"/>
</dbReference>
<dbReference type="GO" id="GO:0005829">
    <property type="term" value="C:cytosol"/>
    <property type="evidence" value="ECO:0007669"/>
    <property type="project" value="TreeGrafter"/>
</dbReference>
<evidence type="ECO:0000313" key="15">
    <source>
        <dbReference type="EMBL" id="JAT19957.1"/>
    </source>
</evidence>
<dbReference type="GO" id="GO:0007529">
    <property type="term" value="P:establishment of synaptic specificity at neuromuscular junction"/>
    <property type="evidence" value="ECO:0007669"/>
    <property type="project" value="TreeGrafter"/>
</dbReference>